<dbReference type="Pfam" id="PF02558">
    <property type="entry name" value="ApbA"/>
    <property type="match status" value="1"/>
</dbReference>
<dbReference type="InterPro" id="IPR013752">
    <property type="entry name" value="KPA_reductase"/>
</dbReference>
<feature type="domain" description="Ketopantoate reductase C-terminal" evidence="6">
    <location>
        <begin position="185"/>
        <end position="304"/>
    </location>
</feature>
<keyword evidence="8" id="KW-1185">Reference proteome</keyword>
<sequence>MKIMILGAGAVGGYYGGKLQQAGHEVGFIARGATLEALRERGLDLGGKVVAPSWAAESAAELVQAMGTPEVIIVASKALPGNATFGDLPQVDELAGVPVVTTHNSVETHYEAARLFGDERVFAAVIRAYLTRTGPAEIRLNPGPLSLNFGPLPGVRAPELDAVGRFHAALHAAGIDSEYFPDGEIMVDVWSKAMFVATTGALGALAGRPMGVLRTELRPQLRGLMDEVAAAGRGCGVALPADIVDRTLAFADEQYAEATSSMHRDIEAGLPNELDAQIGAVRRMAASVEVGTPLLDYTQAVLEARF</sequence>
<evidence type="ECO:0000313" key="7">
    <source>
        <dbReference type="EMBL" id="TQE44722.1"/>
    </source>
</evidence>
<dbReference type="AlphaFoldDB" id="A0A540RAH8"/>
<dbReference type="Pfam" id="PF08546">
    <property type="entry name" value="ApbA_C"/>
    <property type="match status" value="1"/>
</dbReference>
<evidence type="ECO:0000313" key="8">
    <source>
        <dbReference type="Proteomes" id="UP000318080"/>
    </source>
</evidence>
<evidence type="ECO:0000256" key="3">
    <source>
        <dbReference type="ARBA" id="ARBA00023002"/>
    </source>
</evidence>
<dbReference type="GO" id="GO:0015940">
    <property type="term" value="P:pantothenate biosynthetic process"/>
    <property type="evidence" value="ECO:0007669"/>
    <property type="project" value="UniProtKB-UniPathway"/>
</dbReference>
<evidence type="ECO:0000256" key="1">
    <source>
        <dbReference type="ARBA" id="ARBA00007870"/>
    </source>
</evidence>
<dbReference type="InterPro" id="IPR013332">
    <property type="entry name" value="KPR_N"/>
</dbReference>
<dbReference type="PANTHER" id="PTHR21708">
    <property type="entry name" value="PROBABLE 2-DEHYDROPANTOATE 2-REDUCTASE"/>
    <property type="match status" value="1"/>
</dbReference>
<name>A0A540RAH8_9CORY</name>
<comment type="function">
    <text evidence="4">Catalyzes the NADPH-dependent reduction of ketopantoate into pantoic acid.</text>
</comment>
<evidence type="ECO:0000259" key="5">
    <source>
        <dbReference type="Pfam" id="PF02558"/>
    </source>
</evidence>
<dbReference type="Proteomes" id="UP000318080">
    <property type="component" value="Unassembled WGS sequence"/>
</dbReference>
<dbReference type="UniPathway" id="UPA00028">
    <property type="reaction ID" value="UER00004"/>
</dbReference>
<organism evidence="7 8">
    <name type="scientific">Corynebacterium phoceense</name>
    <dbReference type="NCBI Taxonomy" id="1686286"/>
    <lineage>
        <taxon>Bacteria</taxon>
        <taxon>Bacillati</taxon>
        <taxon>Actinomycetota</taxon>
        <taxon>Actinomycetes</taxon>
        <taxon>Mycobacteriales</taxon>
        <taxon>Corynebacteriaceae</taxon>
        <taxon>Corynebacterium</taxon>
    </lineage>
</organism>
<dbReference type="InterPro" id="IPR051402">
    <property type="entry name" value="KPR-Related"/>
</dbReference>
<dbReference type="InterPro" id="IPR003710">
    <property type="entry name" value="ApbA"/>
</dbReference>
<dbReference type="Gene3D" id="3.40.50.720">
    <property type="entry name" value="NAD(P)-binding Rossmann-like Domain"/>
    <property type="match status" value="1"/>
</dbReference>
<keyword evidence="3 4" id="KW-0560">Oxidoreductase</keyword>
<dbReference type="NCBIfam" id="NF005091">
    <property type="entry name" value="PRK06522.2-2"/>
    <property type="match status" value="1"/>
</dbReference>
<dbReference type="EMBL" id="VHIR01000001">
    <property type="protein sequence ID" value="TQE44722.1"/>
    <property type="molecule type" value="Genomic_DNA"/>
</dbReference>
<dbReference type="NCBIfam" id="TIGR00745">
    <property type="entry name" value="apbA_panE"/>
    <property type="match status" value="1"/>
</dbReference>
<comment type="catalytic activity">
    <reaction evidence="4">
        <text>(R)-pantoate + NADP(+) = 2-dehydropantoate + NADPH + H(+)</text>
        <dbReference type="Rhea" id="RHEA:16233"/>
        <dbReference type="ChEBI" id="CHEBI:11561"/>
        <dbReference type="ChEBI" id="CHEBI:15378"/>
        <dbReference type="ChEBI" id="CHEBI:15980"/>
        <dbReference type="ChEBI" id="CHEBI:57783"/>
        <dbReference type="ChEBI" id="CHEBI:58349"/>
        <dbReference type="EC" id="1.1.1.169"/>
    </reaction>
</comment>
<keyword evidence="4" id="KW-0566">Pantothenate biosynthesis</keyword>
<dbReference type="RefSeq" id="WP_066510485.1">
    <property type="nucleotide sequence ID" value="NZ_JADPQA010000003.1"/>
</dbReference>
<dbReference type="Gene3D" id="1.10.1040.10">
    <property type="entry name" value="N-(1-d-carboxylethyl)-l-norvaline Dehydrogenase, domain 2"/>
    <property type="match status" value="1"/>
</dbReference>
<dbReference type="InterPro" id="IPR036291">
    <property type="entry name" value="NAD(P)-bd_dom_sf"/>
</dbReference>
<protein>
    <recommendedName>
        <fullName evidence="4">2-dehydropantoate 2-reductase</fullName>
        <ecNumber evidence="4">1.1.1.169</ecNumber>
    </recommendedName>
    <alternativeName>
        <fullName evidence="4">Ketopantoate reductase</fullName>
    </alternativeName>
</protein>
<dbReference type="InterPro" id="IPR008927">
    <property type="entry name" value="6-PGluconate_DH-like_C_sf"/>
</dbReference>
<evidence type="ECO:0000256" key="4">
    <source>
        <dbReference type="RuleBase" id="RU362068"/>
    </source>
</evidence>
<feature type="domain" description="Ketopantoate reductase N-terminal" evidence="5">
    <location>
        <begin position="3"/>
        <end position="153"/>
    </location>
</feature>
<dbReference type="InterPro" id="IPR013328">
    <property type="entry name" value="6PGD_dom2"/>
</dbReference>
<dbReference type="SUPFAM" id="SSF51735">
    <property type="entry name" value="NAD(P)-binding Rossmann-fold domains"/>
    <property type="match status" value="1"/>
</dbReference>
<evidence type="ECO:0000259" key="6">
    <source>
        <dbReference type="Pfam" id="PF08546"/>
    </source>
</evidence>
<comment type="similarity">
    <text evidence="1 4">Belongs to the ketopantoate reductase family.</text>
</comment>
<dbReference type="GO" id="GO:0005737">
    <property type="term" value="C:cytoplasm"/>
    <property type="evidence" value="ECO:0007669"/>
    <property type="project" value="TreeGrafter"/>
</dbReference>
<reference evidence="7 8" key="1">
    <citation type="submission" date="2019-06" db="EMBL/GenBank/DDBJ databases">
        <title>Draft genome of C. phoceense Strain 272.</title>
        <authorList>
            <person name="Pacheco L.G.C."/>
            <person name="Barberis C.M."/>
            <person name="Almuzara M.N."/>
            <person name="Traglia G.M."/>
            <person name="Santos C.S."/>
            <person name="Rocha D.J.P.G."/>
            <person name="Aguiar E.R.G.R."/>
            <person name="Vay C.A."/>
        </authorList>
    </citation>
    <scope>NUCLEOTIDE SEQUENCE [LARGE SCALE GENOMIC DNA]</scope>
    <source>
        <strain evidence="7 8">272</strain>
    </source>
</reference>
<evidence type="ECO:0000256" key="2">
    <source>
        <dbReference type="ARBA" id="ARBA00022857"/>
    </source>
</evidence>
<dbReference type="STRING" id="1686286.GCA_900092335_02325"/>
<proteinExistence type="inferred from homology"/>
<comment type="caution">
    <text evidence="7">The sequence shown here is derived from an EMBL/GenBank/DDBJ whole genome shotgun (WGS) entry which is preliminary data.</text>
</comment>
<gene>
    <name evidence="7" type="ORF">EJK80_01210</name>
</gene>
<comment type="pathway">
    <text evidence="4">Cofactor biosynthesis; (R)-pantothenate biosynthesis; (R)-pantoate from 3-methyl-2-oxobutanoate: step 2/2.</text>
</comment>
<keyword evidence="2 4" id="KW-0521">NADP</keyword>
<dbReference type="SUPFAM" id="SSF48179">
    <property type="entry name" value="6-phosphogluconate dehydrogenase C-terminal domain-like"/>
    <property type="match status" value="1"/>
</dbReference>
<dbReference type="PANTHER" id="PTHR21708:SF26">
    <property type="entry name" value="2-DEHYDROPANTOATE 2-REDUCTASE"/>
    <property type="match status" value="1"/>
</dbReference>
<accession>A0A540RAH8</accession>
<dbReference type="EC" id="1.1.1.169" evidence="4"/>
<dbReference type="GO" id="GO:0008677">
    <property type="term" value="F:2-dehydropantoate 2-reductase activity"/>
    <property type="evidence" value="ECO:0007669"/>
    <property type="project" value="UniProtKB-EC"/>
</dbReference>